<proteinExistence type="predicted"/>
<dbReference type="EMBL" id="CP073720">
    <property type="protein sequence ID" value="UWP86973.1"/>
    <property type="molecule type" value="Genomic_DNA"/>
</dbReference>
<reference evidence="1" key="2">
    <citation type="submission" date="2022-09" db="EMBL/GenBank/DDBJ databases">
        <title>Biosynthetic gene clusters of Dactylosporangioum fulvum.</title>
        <authorList>
            <person name="Caradec T."/>
        </authorList>
    </citation>
    <scope>NUCLEOTIDE SEQUENCE</scope>
    <source>
        <strain evidence="1">NRRL B-16292</strain>
    </source>
</reference>
<organism evidence="1 2">
    <name type="scientific">Dactylosporangium fulvum</name>
    <dbReference type="NCBI Taxonomy" id="53359"/>
    <lineage>
        <taxon>Bacteria</taxon>
        <taxon>Bacillati</taxon>
        <taxon>Actinomycetota</taxon>
        <taxon>Actinomycetes</taxon>
        <taxon>Micromonosporales</taxon>
        <taxon>Micromonosporaceae</taxon>
        <taxon>Dactylosporangium</taxon>
    </lineage>
</organism>
<dbReference type="Proteomes" id="UP001059617">
    <property type="component" value="Chromosome"/>
</dbReference>
<reference evidence="1" key="1">
    <citation type="submission" date="2021-04" db="EMBL/GenBank/DDBJ databases">
        <authorList>
            <person name="Hartkoorn R.C."/>
            <person name="Beaudoing E."/>
            <person name="Hot D."/>
        </authorList>
    </citation>
    <scope>NUCLEOTIDE SEQUENCE</scope>
    <source>
        <strain evidence="1">NRRL B-16292</strain>
    </source>
</reference>
<evidence type="ECO:0000313" key="1">
    <source>
        <dbReference type="EMBL" id="UWP86973.1"/>
    </source>
</evidence>
<evidence type="ECO:0000313" key="2">
    <source>
        <dbReference type="Proteomes" id="UP001059617"/>
    </source>
</evidence>
<protein>
    <recommendedName>
        <fullName evidence="3">Lipoprotein</fullName>
    </recommendedName>
</protein>
<name>A0ABY5WAB0_9ACTN</name>
<dbReference type="RefSeq" id="WP_259866689.1">
    <property type="nucleotide sequence ID" value="NZ_BAAAST010000015.1"/>
</dbReference>
<gene>
    <name evidence="1" type="ORF">Dfulv_23130</name>
</gene>
<accession>A0ABY5WAB0</accession>
<keyword evidence="2" id="KW-1185">Reference proteome</keyword>
<sequence length="201" mass="21053">MVTSLVARFAAVLAVAATLGCGVWRSDDPPSVVVLGADYSGILEGSRQVFETLATGGVTPVTPATARLVGPTYGVAFDAVGTSRHFDGTVFAQAAYGLLPEDVSRDSRGEHRAAEGHELVLAHVPADQHLPEPERGYSTLFTSWQVEVGGTVRPLVHGNDRNTIAAGSIVVVSVPIGAEARLGATVDGRTRWVSLRTGRPQ</sequence>
<evidence type="ECO:0008006" key="3">
    <source>
        <dbReference type="Google" id="ProtNLM"/>
    </source>
</evidence>